<keyword evidence="2" id="KW-1133">Transmembrane helix</keyword>
<evidence type="ECO:0000256" key="2">
    <source>
        <dbReference type="SAM" id="Phobius"/>
    </source>
</evidence>
<reference evidence="3" key="1">
    <citation type="journal article" date="2014" name="Int. J. Syst. Evol. Microbiol.">
        <title>Complete genome sequence of Corynebacterium casei LMG S-19264T (=DSM 44701T), isolated from a smear-ripened cheese.</title>
        <authorList>
            <consortium name="US DOE Joint Genome Institute (JGI-PGF)"/>
            <person name="Walter F."/>
            <person name="Albersmeier A."/>
            <person name="Kalinowski J."/>
            <person name="Ruckert C."/>
        </authorList>
    </citation>
    <scope>NUCLEOTIDE SEQUENCE</scope>
    <source>
        <strain evidence="3">CGMCC 1.14988</strain>
    </source>
</reference>
<evidence type="ECO:0000256" key="1">
    <source>
        <dbReference type="SAM" id="MobiDB-lite"/>
    </source>
</evidence>
<dbReference type="AlphaFoldDB" id="A0A8J3EYY1"/>
<feature type="transmembrane region" description="Helical" evidence="2">
    <location>
        <begin position="6"/>
        <end position="27"/>
    </location>
</feature>
<dbReference type="RefSeq" id="WP_130648810.1">
    <property type="nucleotide sequence ID" value="NZ_BMHA01000013.1"/>
</dbReference>
<proteinExistence type="predicted"/>
<keyword evidence="2" id="KW-0812">Transmembrane</keyword>
<accession>A0A8J3EYY1</accession>
<keyword evidence="2" id="KW-0472">Membrane</keyword>
<feature type="transmembrane region" description="Helical" evidence="2">
    <location>
        <begin position="39"/>
        <end position="57"/>
    </location>
</feature>
<evidence type="ECO:0000313" key="4">
    <source>
        <dbReference type="Proteomes" id="UP000650511"/>
    </source>
</evidence>
<organism evidence="3 4">
    <name type="scientific">Egicoccus halophilus</name>
    <dbReference type="NCBI Taxonomy" id="1670830"/>
    <lineage>
        <taxon>Bacteria</taxon>
        <taxon>Bacillati</taxon>
        <taxon>Actinomycetota</taxon>
        <taxon>Nitriliruptoria</taxon>
        <taxon>Egicoccales</taxon>
        <taxon>Egicoccaceae</taxon>
        <taxon>Egicoccus</taxon>
    </lineage>
</organism>
<feature type="transmembrane region" description="Helical" evidence="2">
    <location>
        <begin position="116"/>
        <end position="136"/>
    </location>
</feature>
<gene>
    <name evidence="3" type="ORF">GCM10011354_30770</name>
</gene>
<dbReference type="Proteomes" id="UP000650511">
    <property type="component" value="Unassembled WGS sequence"/>
</dbReference>
<sequence length="346" mass="39086">MPFVRVVVYGIAKTFSKVFGLATMAFFGRMPSRDDDKMAAVGLLSITWVPVVAAIAFPQLGEMIIPFAPDDDQLIRWIALGTALVIPLVVGLTVSRMHNNEGGRTRSTWEHLWHGFWYTPVIGLAVCGVIVVVPFVKTSYLIRRFSVERMMVMIPSGTYDAAVDHVVASLRRRGIEAEVTEPERSIKSMFRLLGFVLGHIFCRDVADKMKAIRGHDAGGNWFEVTVHAADLSVIGDQKPATRVLAVLAEELDERVVYFTWDDASQRIEDRMREQREQLENGDEPDLDELRQLAEELATLQLDKEEWNNVRRNLYRLERDAYARAAGREDPEAATREVQERSSAHTA</sequence>
<dbReference type="OrthoDB" id="5242965at2"/>
<dbReference type="EMBL" id="BMHA01000013">
    <property type="protein sequence ID" value="GGI08775.1"/>
    <property type="molecule type" value="Genomic_DNA"/>
</dbReference>
<feature type="region of interest" description="Disordered" evidence="1">
    <location>
        <begin position="324"/>
        <end position="346"/>
    </location>
</feature>
<evidence type="ECO:0000313" key="3">
    <source>
        <dbReference type="EMBL" id="GGI08775.1"/>
    </source>
</evidence>
<feature type="transmembrane region" description="Helical" evidence="2">
    <location>
        <begin position="77"/>
        <end position="95"/>
    </location>
</feature>
<protein>
    <submittedName>
        <fullName evidence="3">Uncharacterized protein</fullName>
    </submittedName>
</protein>
<reference evidence="3" key="2">
    <citation type="submission" date="2020-09" db="EMBL/GenBank/DDBJ databases">
        <authorList>
            <person name="Sun Q."/>
            <person name="Zhou Y."/>
        </authorList>
    </citation>
    <scope>NUCLEOTIDE SEQUENCE</scope>
    <source>
        <strain evidence="3">CGMCC 1.14988</strain>
    </source>
</reference>
<comment type="caution">
    <text evidence="3">The sequence shown here is derived from an EMBL/GenBank/DDBJ whole genome shotgun (WGS) entry which is preliminary data.</text>
</comment>
<keyword evidence="4" id="KW-1185">Reference proteome</keyword>
<name>A0A8J3EYY1_9ACTN</name>